<keyword evidence="1" id="KW-0805">Transcription regulation</keyword>
<comment type="caution">
    <text evidence="5">The sequence shown here is derived from an EMBL/GenBank/DDBJ whole genome shotgun (WGS) entry which is preliminary data.</text>
</comment>
<evidence type="ECO:0000256" key="2">
    <source>
        <dbReference type="ARBA" id="ARBA00023125"/>
    </source>
</evidence>
<reference evidence="5" key="1">
    <citation type="submission" date="2016-06" db="EMBL/GenBank/DDBJ databases">
        <authorList>
            <person name="Van Tyne D."/>
        </authorList>
    </citation>
    <scope>NUCLEOTIDE SEQUENCE</scope>
    <source>
        <strain evidence="5">JM9A</strain>
    </source>
</reference>
<proteinExistence type="predicted"/>
<keyword evidence="2" id="KW-0238">DNA-binding</keyword>
<protein>
    <recommendedName>
        <fullName evidence="4">HTH araC/xylS-type domain-containing protein</fullName>
    </recommendedName>
</protein>
<dbReference type="Gene3D" id="1.10.10.60">
    <property type="entry name" value="Homeodomain-like"/>
    <property type="match status" value="2"/>
</dbReference>
<feature type="domain" description="HTH araC/xylS-type" evidence="4">
    <location>
        <begin position="154"/>
        <end position="252"/>
    </location>
</feature>
<reference evidence="5" key="2">
    <citation type="submission" date="2024-02" db="EMBL/GenBank/DDBJ databases">
        <title>The Genome Sequence of Enterococcus diestrammenae JM9A.</title>
        <authorList>
            <person name="Earl A."/>
            <person name="Manson A."/>
            <person name="Gilmore M."/>
            <person name="Sanders J."/>
            <person name="Shea T."/>
            <person name="Howe W."/>
            <person name="Livny J."/>
            <person name="Cuomo C."/>
            <person name="Neafsey D."/>
            <person name="Birren B."/>
        </authorList>
    </citation>
    <scope>NUCLEOTIDE SEQUENCE</scope>
    <source>
        <strain evidence="5">JM9A</strain>
    </source>
</reference>
<dbReference type="InterPro" id="IPR018060">
    <property type="entry name" value="HTH_AraC"/>
</dbReference>
<dbReference type="PANTHER" id="PTHR43280:SF2">
    <property type="entry name" value="HTH-TYPE TRANSCRIPTIONAL REGULATOR EXSA"/>
    <property type="match status" value="1"/>
</dbReference>
<organism evidence="5 6">
    <name type="scientific">Enterococcus diestrammenae</name>
    <dbReference type="NCBI Taxonomy" id="1155073"/>
    <lineage>
        <taxon>Bacteria</taxon>
        <taxon>Bacillati</taxon>
        <taxon>Bacillota</taxon>
        <taxon>Bacilli</taxon>
        <taxon>Lactobacillales</taxon>
        <taxon>Enterococcaceae</taxon>
        <taxon>Enterococcus</taxon>
    </lineage>
</organism>
<dbReference type="InterPro" id="IPR009057">
    <property type="entry name" value="Homeodomain-like_sf"/>
</dbReference>
<dbReference type="EMBL" id="MAEI02000001">
    <property type="protein sequence ID" value="MEO1781520.1"/>
    <property type="molecule type" value="Genomic_DNA"/>
</dbReference>
<evidence type="ECO:0000259" key="4">
    <source>
        <dbReference type="PROSITE" id="PS01124"/>
    </source>
</evidence>
<dbReference type="PROSITE" id="PS01124">
    <property type="entry name" value="HTH_ARAC_FAMILY_2"/>
    <property type="match status" value="1"/>
</dbReference>
<dbReference type="RefSeq" id="WP_161870103.1">
    <property type="nucleotide sequence ID" value="NZ_MAEI02000001.1"/>
</dbReference>
<dbReference type="InterPro" id="IPR018062">
    <property type="entry name" value="HTH_AraC-typ_CS"/>
</dbReference>
<evidence type="ECO:0000313" key="6">
    <source>
        <dbReference type="Proteomes" id="UP001429357"/>
    </source>
</evidence>
<keyword evidence="6" id="KW-1185">Reference proteome</keyword>
<accession>A0ABV0F0D1</accession>
<evidence type="ECO:0000256" key="3">
    <source>
        <dbReference type="ARBA" id="ARBA00023163"/>
    </source>
</evidence>
<sequence>MALVKVIDHVWWEAKPHFQLAQDTDSFWVMYLITEGRLDYQIGTVSGRGQGPCVLLCPPGVLFQRRVLAPLTFHFFRLDITSSLHPPVGPLTVDVERMAMDEQLLRQYVYDLSGPSFVIRSHLVADLFLYQPPQLIQQSDDPLFKQPIRHPQILRLIRYLETHYQEEISISQLSQQLNFNAAYLSRLFKSETGVSPKHYLLQLRLKNVQQLLVSTTLPIEEIAELTGFKYGYHLSKYFKQQFAISPSEFRKKHRV</sequence>
<evidence type="ECO:0000313" key="5">
    <source>
        <dbReference type="EMBL" id="MEO1781520.1"/>
    </source>
</evidence>
<dbReference type="PANTHER" id="PTHR43280">
    <property type="entry name" value="ARAC-FAMILY TRANSCRIPTIONAL REGULATOR"/>
    <property type="match status" value="1"/>
</dbReference>
<dbReference type="SMART" id="SM00342">
    <property type="entry name" value="HTH_ARAC"/>
    <property type="match status" value="1"/>
</dbReference>
<dbReference type="SUPFAM" id="SSF46689">
    <property type="entry name" value="Homeodomain-like"/>
    <property type="match status" value="2"/>
</dbReference>
<evidence type="ECO:0000256" key="1">
    <source>
        <dbReference type="ARBA" id="ARBA00023015"/>
    </source>
</evidence>
<dbReference type="Proteomes" id="UP001429357">
    <property type="component" value="Unassembled WGS sequence"/>
</dbReference>
<keyword evidence="3" id="KW-0804">Transcription</keyword>
<dbReference type="Pfam" id="PF12833">
    <property type="entry name" value="HTH_18"/>
    <property type="match status" value="1"/>
</dbReference>
<name>A0ABV0F0D1_9ENTE</name>
<dbReference type="PROSITE" id="PS00041">
    <property type="entry name" value="HTH_ARAC_FAMILY_1"/>
    <property type="match status" value="1"/>
</dbReference>
<gene>
    <name evidence="5" type="ORF">BAU18_001105</name>
</gene>